<evidence type="ECO:0000313" key="3">
    <source>
        <dbReference type="Proteomes" id="UP000000600"/>
    </source>
</evidence>
<protein>
    <submittedName>
        <fullName evidence="2">Uncharacterized protein</fullName>
    </submittedName>
</protein>
<dbReference type="Proteomes" id="UP000000600">
    <property type="component" value="Unassembled WGS sequence"/>
</dbReference>
<evidence type="ECO:0000313" key="2">
    <source>
        <dbReference type="EMBL" id="CAK65403.1"/>
    </source>
</evidence>
<gene>
    <name evidence="2" type="ORF">GSPATT00034882001</name>
</gene>
<proteinExistence type="predicted"/>
<sequence>MIQQQGQQEEVQKQDTKEDGRNASSNREEGRKGQSKRRDSSNDSYSNQSSSFENKIGKRYYPHSEFKTHFYVRHVHMNGMSTNEFLSFIKRKGNVWQYLVNLAGSCDIVQIFNAQGSYCDIAIGMSNDDNAKLVYIGKKHFNFGRNGRQKEVVELSDAFKNYLENKNMLEKEHLERSLRRNQQSKGRSDSSESSRRHKRSVSKKKSKKVDSKPSQGQGSRRRSPSSSIEPRKPKQVKKIRQSSRSSSLELNKDQLNVQPIKPQQVFTDKNSVYIFSIPQEVNENEVIQEIVTHHKQNAPINHTWNTSDKMQYLELQFQDENTAQFLVNLRPCLQVKGIPLLVVAKKQRPVQDLLRNYEVQVELDRDVPPFNVYLEFKKYGDLIGIYVFQQNRNYLLLYSSSSQLQEALRPPVHLQLVINDQAVNANAKIIDKPIDIQRPYIKETLAYQLSTQQDNNRKRKDKK</sequence>
<dbReference type="HOGENOM" id="CLU_693481_0_0_1"/>
<dbReference type="OMA" id="CDIAIGM"/>
<dbReference type="InParanoid" id="A0C3N6"/>
<feature type="region of interest" description="Disordered" evidence="1">
    <location>
        <begin position="1"/>
        <end position="51"/>
    </location>
</feature>
<dbReference type="KEGG" id="ptm:GSPATT00034882001"/>
<dbReference type="GeneID" id="5018585"/>
<feature type="region of interest" description="Disordered" evidence="1">
    <location>
        <begin position="173"/>
        <end position="255"/>
    </location>
</feature>
<feature type="compositionally biased region" description="Basic residues" evidence="1">
    <location>
        <begin position="195"/>
        <end position="207"/>
    </location>
</feature>
<feature type="compositionally biased region" description="Basic and acidic residues" evidence="1">
    <location>
        <begin position="10"/>
        <end position="41"/>
    </location>
</feature>
<feature type="compositionally biased region" description="Low complexity" evidence="1">
    <location>
        <begin position="212"/>
        <end position="228"/>
    </location>
</feature>
<dbReference type="AlphaFoldDB" id="A0C3N6"/>
<evidence type="ECO:0000256" key="1">
    <source>
        <dbReference type="SAM" id="MobiDB-lite"/>
    </source>
</evidence>
<keyword evidence="3" id="KW-1185">Reference proteome</keyword>
<name>A0C3N6_PARTE</name>
<feature type="compositionally biased region" description="Polar residues" evidence="1">
    <location>
        <begin position="242"/>
        <end position="255"/>
    </location>
</feature>
<accession>A0C3N6</accession>
<dbReference type="EMBL" id="CT868038">
    <property type="protein sequence ID" value="CAK65403.1"/>
    <property type="molecule type" value="Genomic_DNA"/>
</dbReference>
<reference evidence="2 3" key="1">
    <citation type="journal article" date="2006" name="Nature">
        <title>Global trends of whole-genome duplications revealed by the ciliate Paramecium tetraurelia.</title>
        <authorList>
            <consortium name="Genoscope"/>
            <person name="Aury J.-M."/>
            <person name="Jaillon O."/>
            <person name="Duret L."/>
            <person name="Noel B."/>
            <person name="Jubin C."/>
            <person name="Porcel B.M."/>
            <person name="Segurens B."/>
            <person name="Daubin V."/>
            <person name="Anthouard V."/>
            <person name="Aiach N."/>
            <person name="Arnaiz O."/>
            <person name="Billaut A."/>
            <person name="Beisson J."/>
            <person name="Blanc I."/>
            <person name="Bouhouche K."/>
            <person name="Camara F."/>
            <person name="Duharcourt S."/>
            <person name="Guigo R."/>
            <person name="Gogendeau D."/>
            <person name="Katinka M."/>
            <person name="Keller A.-M."/>
            <person name="Kissmehl R."/>
            <person name="Klotz C."/>
            <person name="Koll F."/>
            <person name="Le Moue A."/>
            <person name="Lepere C."/>
            <person name="Malinsky S."/>
            <person name="Nowacki M."/>
            <person name="Nowak J.K."/>
            <person name="Plattner H."/>
            <person name="Poulain J."/>
            <person name="Ruiz F."/>
            <person name="Serrano V."/>
            <person name="Zagulski M."/>
            <person name="Dessen P."/>
            <person name="Betermier M."/>
            <person name="Weissenbach J."/>
            <person name="Scarpelli C."/>
            <person name="Schachter V."/>
            <person name="Sperling L."/>
            <person name="Meyer E."/>
            <person name="Cohen J."/>
            <person name="Wincker P."/>
        </authorList>
    </citation>
    <scope>NUCLEOTIDE SEQUENCE [LARGE SCALE GENOMIC DNA]</scope>
    <source>
        <strain evidence="2 3">Stock d4-2</strain>
    </source>
</reference>
<dbReference type="RefSeq" id="XP_001432800.1">
    <property type="nucleotide sequence ID" value="XM_001432763.2"/>
</dbReference>
<organism evidence="2 3">
    <name type="scientific">Paramecium tetraurelia</name>
    <dbReference type="NCBI Taxonomy" id="5888"/>
    <lineage>
        <taxon>Eukaryota</taxon>
        <taxon>Sar</taxon>
        <taxon>Alveolata</taxon>
        <taxon>Ciliophora</taxon>
        <taxon>Intramacronucleata</taxon>
        <taxon>Oligohymenophorea</taxon>
        <taxon>Peniculida</taxon>
        <taxon>Parameciidae</taxon>
        <taxon>Paramecium</taxon>
    </lineage>
</organism>
<feature type="compositionally biased region" description="Low complexity" evidence="1">
    <location>
        <begin position="42"/>
        <end position="51"/>
    </location>
</feature>
<dbReference type="OrthoDB" id="307087at2759"/>